<evidence type="ECO:0000313" key="1">
    <source>
        <dbReference type="EMBL" id="ABF95234.1"/>
    </source>
</evidence>
<gene>
    <name evidence="1" type="ordered locus">LOC_Os03g16650</name>
</gene>
<accession>Q10ND3</accession>
<organism evidence="1">
    <name type="scientific">Oryza sativa subsp. japonica</name>
    <name type="common">Rice</name>
    <dbReference type="NCBI Taxonomy" id="39947"/>
    <lineage>
        <taxon>Eukaryota</taxon>
        <taxon>Viridiplantae</taxon>
        <taxon>Streptophyta</taxon>
        <taxon>Embryophyta</taxon>
        <taxon>Tracheophyta</taxon>
        <taxon>Spermatophyta</taxon>
        <taxon>Magnoliopsida</taxon>
        <taxon>Liliopsida</taxon>
        <taxon>Poales</taxon>
        <taxon>Poaceae</taxon>
        <taxon>BOP clade</taxon>
        <taxon>Oryzoideae</taxon>
        <taxon>Oryzeae</taxon>
        <taxon>Oryzinae</taxon>
        <taxon>Oryza</taxon>
        <taxon>Oryza sativa</taxon>
    </lineage>
</organism>
<dbReference type="EMBL" id="DP000009">
    <property type="protein sequence ID" value="ABF95234.1"/>
    <property type="molecule type" value="Genomic_DNA"/>
</dbReference>
<sequence>MAVVTATVLRGSGGRRGSRRGRRAAVESSRHWLRPLDRITLVVSQYYQPPLKPGMNFISQFTCPVASWHAINSAYMVDPAVVVCFELLHEIAPAARVNMYPDVNFVLSFAKSESEYPTIWSDSAFL</sequence>
<reference evidence="1" key="2">
    <citation type="submission" date="2006-06" db="EMBL/GenBank/DDBJ databases">
        <authorList>
            <person name="Buell R."/>
            <person name="Wing R.A."/>
            <person name="McCombie W.A."/>
            <person name="Ouyang S."/>
        </authorList>
    </citation>
    <scope>NUCLEOTIDE SEQUENCE</scope>
</reference>
<proteinExistence type="predicted"/>
<reference evidence="1" key="1">
    <citation type="journal article" date="2005" name="Genome Res.">
        <title>Sequence, annotation, and analysis of synteny between rice chromosome 3 and diverged grass species.</title>
        <authorList>
            <consortium name="Rice Chromosome 3 Sequencing Consortium"/>
            <person name="Buell C.R."/>
            <person name="Yuan Q."/>
            <person name="Ouyang S."/>
            <person name="Liu J."/>
            <person name="Zhu W."/>
            <person name="Wang A."/>
            <person name="Maiti R."/>
            <person name="Haas B."/>
            <person name="Wortman J."/>
            <person name="Pertea M."/>
            <person name="Jones K.M."/>
            <person name="Kim M."/>
            <person name="Overton L."/>
            <person name="Tsitrin T."/>
            <person name="Fadrosh D."/>
            <person name="Bera J."/>
            <person name="Weaver B."/>
            <person name="Jin S."/>
            <person name="Johri S."/>
            <person name="Reardon M."/>
            <person name="Webb K."/>
            <person name="Hill J."/>
            <person name="Moffat K."/>
            <person name="Tallon L."/>
            <person name="Van Aken S."/>
            <person name="Lewis M."/>
            <person name="Utterback T."/>
            <person name="Feldblyum T."/>
            <person name="Zismann V."/>
            <person name="Iobst S."/>
            <person name="Hsiao J."/>
            <person name="de Vazeille A.R."/>
            <person name="Salzberg S.L."/>
            <person name="White O."/>
            <person name="Fraser C."/>
            <person name="Yu Y."/>
            <person name="Kim H."/>
            <person name="Rambo T."/>
            <person name="Currie J."/>
            <person name="Collura K."/>
            <person name="Kernodle-Thompson S."/>
            <person name="Wei F."/>
            <person name="Kudrna K."/>
            <person name="Ammiraju J.S."/>
            <person name="Luo M."/>
            <person name="Goicoechea J.L."/>
            <person name="Wing R.A."/>
            <person name="Henry D."/>
            <person name="Oates R."/>
            <person name="Palmer M."/>
            <person name="Pries G."/>
            <person name="Saski C."/>
            <person name="Simmons J."/>
            <person name="Soderlund C."/>
            <person name="Nelson W."/>
            <person name="de la Bastide M."/>
            <person name="Spiegel L."/>
            <person name="Nascimento L."/>
            <person name="Huang E."/>
            <person name="Preston R."/>
            <person name="Zutavern T."/>
            <person name="Palmer L."/>
            <person name="O'Shaughnessy A."/>
            <person name="Dike S."/>
            <person name="McCombie W.R."/>
            <person name="Minx P."/>
            <person name="Cordum H."/>
            <person name="Wilson R."/>
            <person name="Jin W."/>
            <person name="Lee H.R."/>
            <person name="Jiang J."/>
            <person name="Jackson S."/>
        </authorList>
    </citation>
    <scope>NUCLEOTIDE SEQUENCE [LARGE SCALE GENOMIC DNA]</scope>
</reference>
<name>Q10ND3_ORYSJ</name>
<dbReference type="AlphaFoldDB" id="Q10ND3"/>
<protein>
    <submittedName>
        <fullName evidence="1">Retrotransposon protein, putative, Ty1-copia subclass</fullName>
    </submittedName>
</protein>